<dbReference type="Proteomes" id="UP000386466">
    <property type="component" value="Unassembled WGS sequence"/>
</dbReference>
<reference evidence="2 3" key="1">
    <citation type="submission" date="2019-01" db="EMBL/GenBank/DDBJ databases">
        <authorList>
            <person name="Alioto T."/>
            <person name="Alioto T."/>
        </authorList>
    </citation>
    <scope>NUCLEOTIDE SEQUENCE [LARGE SCALE GENOMIC DNA]</scope>
</reference>
<proteinExistence type="predicted"/>
<sequence length="61" mass="6609">VKNVLEGTSGRQDAKQLQKSREEDGDDDDDGYAAADGDDDDDGDNDGMAYRRGELNLLESS</sequence>
<organism evidence="2 3">
    <name type="scientific">Lynx pardinus</name>
    <name type="common">Iberian lynx</name>
    <name type="synonym">Felis pardina</name>
    <dbReference type="NCBI Taxonomy" id="191816"/>
    <lineage>
        <taxon>Eukaryota</taxon>
        <taxon>Metazoa</taxon>
        <taxon>Chordata</taxon>
        <taxon>Craniata</taxon>
        <taxon>Vertebrata</taxon>
        <taxon>Euteleostomi</taxon>
        <taxon>Mammalia</taxon>
        <taxon>Eutheria</taxon>
        <taxon>Laurasiatheria</taxon>
        <taxon>Carnivora</taxon>
        <taxon>Feliformia</taxon>
        <taxon>Felidae</taxon>
        <taxon>Felinae</taxon>
        <taxon>Lynx</taxon>
    </lineage>
</organism>
<evidence type="ECO:0000313" key="2">
    <source>
        <dbReference type="EMBL" id="VFV39089.1"/>
    </source>
</evidence>
<evidence type="ECO:0000313" key="3">
    <source>
        <dbReference type="Proteomes" id="UP000386466"/>
    </source>
</evidence>
<name>A0A485P4A4_LYNPA</name>
<dbReference type="AlphaFoldDB" id="A0A485P4A4"/>
<protein>
    <submittedName>
        <fullName evidence="2">Uncharacterized protein</fullName>
    </submittedName>
</protein>
<feature type="non-terminal residue" evidence="2">
    <location>
        <position position="1"/>
    </location>
</feature>
<gene>
    <name evidence="2" type="ORF">LYPA_23C003853</name>
</gene>
<accession>A0A485P4A4</accession>
<feature type="region of interest" description="Disordered" evidence="1">
    <location>
        <begin position="1"/>
        <end position="61"/>
    </location>
</feature>
<dbReference type="EMBL" id="CAAGRJ010026894">
    <property type="protein sequence ID" value="VFV39089.1"/>
    <property type="molecule type" value="Genomic_DNA"/>
</dbReference>
<feature type="compositionally biased region" description="Acidic residues" evidence="1">
    <location>
        <begin position="23"/>
        <end position="45"/>
    </location>
</feature>
<evidence type="ECO:0000256" key="1">
    <source>
        <dbReference type="SAM" id="MobiDB-lite"/>
    </source>
</evidence>
<keyword evidence="3" id="KW-1185">Reference proteome</keyword>
<feature type="compositionally biased region" description="Basic and acidic residues" evidence="1">
    <location>
        <begin position="12"/>
        <end position="22"/>
    </location>
</feature>